<dbReference type="Gene3D" id="3.40.50.1000">
    <property type="entry name" value="HAD superfamily/HAD-like"/>
    <property type="match status" value="1"/>
</dbReference>
<dbReference type="Pfam" id="PF08282">
    <property type="entry name" value="Hydrolase_3"/>
    <property type="match status" value="1"/>
</dbReference>
<name>A0A8F2JFU2_STRKN</name>
<dbReference type="SUPFAM" id="SSF56784">
    <property type="entry name" value="HAD-like"/>
    <property type="match status" value="1"/>
</dbReference>
<reference evidence="1" key="1">
    <citation type="journal article" date="2021" name="Angew. Chem. Int. Ed. Engl.">
        <title>Gausemycins A,B - cyclic lipoglycopeptides from Streptomyces sp.</title>
        <authorList>
            <person name="Tyurin A."/>
            <person name="Alferova V."/>
            <person name="Paramonov A."/>
            <person name="Shuvalov M."/>
            <person name="Kudryakova G."/>
            <person name="Rogozhin E."/>
            <person name="Zherebker A."/>
            <person name="Brylev V."/>
            <person name="Chistov A."/>
            <person name="Baranova A."/>
            <person name="Birykov M."/>
            <person name="Ivanov I."/>
            <person name="Prokhorenko I."/>
            <person name="Grammatikova N."/>
            <person name="Kravchenko T."/>
            <person name="Isakova E."/>
            <person name="Mirchink E."/>
            <person name="Gladkikh E."/>
            <person name="Svirshchevskaya E."/>
            <person name="Mardanov A."/>
            <person name="Beletsky A."/>
            <person name="Kocharovskaya M."/>
            <person name="Kulyaeva V."/>
            <person name="Shashkov A."/>
            <person name="Nifantiev N."/>
            <person name="Apt A."/>
            <person name="Majorov K."/>
            <person name="Efimova S."/>
            <person name="Ravin N."/>
            <person name="Nikolaev E."/>
            <person name="Ostroumova O."/>
            <person name="Katrukha G."/>
            <person name="Lapchinskaya O."/>
            <person name="Dontsova O."/>
            <person name="Terekhov S."/>
            <person name="Osterman I."/>
            <person name="Shenkarev Z."/>
            <person name="Korshun V.A."/>
        </authorList>
    </citation>
    <scope>NUCLEOTIDE SEQUENCE</scope>
    <source>
        <strain evidence="1">INA-Ac-5812</strain>
    </source>
</reference>
<organism evidence="1">
    <name type="scientific">Streptomyces kanamyceticus</name>
    <dbReference type="NCBI Taxonomy" id="1967"/>
    <lineage>
        <taxon>Bacteria</taxon>
        <taxon>Bacillati</taxon>
        <taxon>Actinomycetota</taxon>
        <taxon>Actinomycetes</taxon>
        <taxon>Kitasatosporales</taxon>
        <taxon>Streptomycetaceae</taxon>
        <taxon>Streptomyces</taxon>
    </lineage>
</organism>
<dbReference type="GO" id="GO:0016787">
    <property type="term" value="F:hydrolase activity"/>
    <property type="evidence" value="ECO:0007669"/>
    <property type="project" value="UniProtKB-KW"/>
</dbReference>
<dbReference type="RefSeq" id="WP_399933759.1">
    <property type="nucleotide sequence ID" value="NZ_CP172446.1"/>
</dbReference>
<reference evidence="1" key="2">
    <citation type="submission" date="2021-06" db="EMBL/GenBank/DDBJ databases">
        <authorList>
            <person name="Alferova V.A."/>
            <person name="Mardanov A.V."/>
            <person name="Beletsky A.V."/>
            <person name="Ravin N.V."/>
            <person name="Osterman I.A."/>
            <person name="Terekhov S.S."/>
        </authorList>
    </citation>
    <scope>NUCLEOTIDE SEQUENCE</scope>
    <source>
        <strain evidence="1">INA-Ac-5812</strain>
    </source>
</reference>
<dbReference type="InterPro" id="IPR036412">
    <property type="entry name" value="HAD-like_sf"/>
</dbReference>
<protein>
    <submittedName>
        <fullName evidence="1">HAD hydrolase family protein</fullName>
    </submittedName>
</protein>
<sequence>MLDAGGATTAAVLAGTSRLRDLGLLPIVVTGRSRPAFLRLAGADPLLTLFHPEVLLEDGDVVLDRAGGHCRTAATLPLPAVDQVVRACADVVASCGGGRLVASSRRAAAAYAMAYRIPRRDIDVAAPAGPVSRLVVFDAAPPAVAGTRRRPLNAFDATVFTAAGRGKATGLAELLAERFGEQDLSRVVAFGDGDNDADLLAASRVGVAVQGCSTAARAAARVCLDRPLGTYLETVDLRDLLRCAARQAR</sequence>
<dbReference type="AlphaFoldDB" id="A0A8F2JFU2"/>
<evidence type="ECO:0000313" key="1">
    <source>
        <dbReference type="EMBL" id="QWT72321.1"/>
    </source>
</evidence>
<accession>A0A8F2JFU2</accession>
<gene>
    <name evidence="1" type="primary">orf65</name>
</gene>
<proteinExistence type="predicted"/>
<dbReference type="EMBL" id="MZ394730">
    <property type="protein sequence ID" value="QWT72321.1"/>
    <property type="molecule type" value="Genomic_DNA"/>
</dbReference>
<keyword evidence="1" id="KW-0378">Hydrolase</keyword>
<dbReference type="InterPro" id="IPR023214">
    <property type="entry name" value="HAD_sf"/>
</dbReference>